<comment type="caution">
    <text evidence="1">The sequence shown here is derived from an EMBL/GenBank/DDBJ whole genome shotgun (WGS) entry which is preliminary data.</text>
</comment>
<gene>
    <name evidence="1" type="ORF">ECRASSUSDP1_LOCUS14962</name>
</gene>
<reference evidence="1" key="1">
    <citation type="submission" date="2023-07" db="EMBL/GenBank/DDBJ databases">
        <authorList>
            <consortium name="AG Swart"/>
            <person name="Singh M."/>
            <person name="Singh A."/>
            <person name="Seah K."/>
            <person name="Emmerich C."/>
        </authorList>
    </citation>
    <scope>NUCLEOTIDE SEQUENCE</scope>
    <source>
        <strain evidence="1">DP1</strain>
    </source>
</reference>
<dbReference type="EMBL" id="CAMPGE010014973">
    <property type="protein sequence ID" value="CAI2373616.1"/>
    <property type="molecule type" value="Genomic_DNA"/>
</dbReference>
<sequence length="316" mass="36446">MLFYKPEAYLLPKMQKTELQPLGKKVNPVRGEAGDPAIPPTRNHTILKRGPSSELKPRFLRDSLTNNDIIGAKPRKLFEGRAKNNLTNRDIEGSSPLRLKPRNISEYNIFDYTDVNFKPSARARRSPAPIPTLRVKRPNGESFYMETNGDQLMRSAHSSRLDPYHMSHYRVKKFDDTNSINFSPKTKFQKLGEMIKNQSRLEKHSIEKPQNLSMLARNKSEIIIKNEKNRDVAKLNNSVMIPGTNEGLEDPYDNFYRNFTRNRRQSPPNFQAYGNMNSSKLNDHLRTRPTNTIKLDVGGSEELPSIQKFNKRGKLY</sequence>
<name>A0AAD1XJ25_EUPCR</name>
<proteinExistence type="predicted"/>
<keyword evidence="2" id="KW-1185">Reference proteome</keyword>
<dbReference type="AlphaFoldDB" id="A0AAD1XJ25"/>
<evidence type="ECO:0000313" key="2">
    <source>
        <dbReference type="Proteomes" id="UP001295684"/>
    </source>
</evidence>
<dbReference type="Proteomes" id="UP001295684">
    <property type="component" value="Unassembled WGS sequence"/>
</dbReference>
<protein>
    <submittedName>
        <fullName evidence="1">Uncharacterized protein</fullName>
    </submittedName>
</protein>
<organism evidence="1 2">
    <name type="scientific">Euplotes crassus</name>
    <dbReference type="NCBI Taxonomy" id="5936"/>
    <lineage>
        <taxon>Eukaryota</taxon>
        <taxon>Sar</taxon>
        <taxon>Alveolata</taxon>
        <taxon>Ciliophora</taxon>
        <taxon>Intramacronucleata</taxon>
        <taxon>Spirotrichea</taxon>
        <taxon>Hypotrichia</taxon>
        <taxon>Euplotida</taxon>
        <taxon>Euplotidae</taxon>
        <taxon>Moneuplotes</taxon>
    </lineage>
</organism>
<accession>A0AAD1XJ25</accession>
<evidence type="ECO:0000313" key="1">
    <source>
        <dbReference type="EMBL" id="CAI2373616.1"/>
    </source>
</evidence>